<dbReference type="Proteomes" id="UP000326994">
    <property type="component" value="Unassembled WGS sequence"/>
</dbReference>
<evidence type="ECO:0000313" key="1">
    <source>
        <dbReference type="EMBL" id="GEQ84800.1"/>
    </source>
</evidence>
<name>A0A5J4FTA3_9FLAO</name>
<gene>
    <name evidence="1" type="ORF">ULMS_03080</name>
</gene>
<keyword evidence="2" id="KW-1185">Reference proteome</keyword>
<dbReference type="AlphaFoldDB" id="A0A5J4FTA3"/>
<organism evidence="1 2">
    <name type="scientific">Patiriisocius marinistellae</name>
    <dbReference type="NCBI Taxonomy" id="2494560"/>
    <lineage>
        <taxon>Bacteria</taxon>
        <taxon>Pseudomonadati</taxon>
        <taxon>Bacteroidota</taxon>
        <taxon>Flavobacteriia</taxon>
        <taxon>Flavobacteriales</taxon>
        <taxon>Flavobacteriaceae</taxon>
        <taxon>Patiriisocius</taxon>
    </lineage>
</organism>
<evidence type="ECO:0000313" key="2">
    <source>
        <dbReference type="Proteomes" id="UP000326994"/>
    </source>
</evidence>
<reference evidence="1 2" key="1">
    <citation type="submission" date="2019-08" db="EMBL/GenBank/DDBJ databases">
        <title>Ulvibacter marinistellae sp. nov., isolated from a starfish, Patiria pectinifera.</title>
        <authorList>
            <person name="Kawano K."/>
            <person name="Ushijima N."/>
            <person name="Kihara M."/>
            <person name="Itoh H."/>
        </authorList>
    </citation>
    <scope>NUCLEOTIDE SEQUENCE [LARGE SCALE GENOMIC DNA]</scope>
    <source>
        <strain evidence="1 2">KK4</strain>
    </source>
</reference>
<sequence>MKKSTMLSDFFFSSLKVFIVKNVPVNAQNKIDEKRNVKQPPELLLLNKVIKYVIPALAKFFQKAFLHRKFSSDYHLYSQVPI</sequence>
<protein>
    <submittedName>
        <fullName evidence="1">Uncharacterized protein</fullName>
    </submittedName>
</protein>
<comment type="caution">
    <text evidence="1">The sequence shown here is derived from an EMBL/GenBank/DDBJ whole genome shotgun (WGS) entry which is preliminary data.</text>
</comment>
<accession>A0A5J4FTA3</accession>
<proteinExistence type="predicted"/>
<dbReference type="RefSeq" id="WP_151892740.1">
    <property type="nucleotide sequence ID" value="NZ_BKCF01000001.1"/>
</dbReference>
<dbReference type="EMBL" id="BKCF01000001">
    <property type="protein sequence ID" value="GEQ84800.1"/>
    <property type="molecule type" value="Genomic_DNA"/>
</dbReference>